<accession>A0AAV8ACH9</accession>
<evidence type="ECO:0000313" key="6">
    <source>
        <dbReference type="Proteomes" id="UP001150062"/>
    </source>
</evidence>
<reference evidence="3" key="2">
    <citation type="submission" date="2022-08" db="EMBL/GenBank/DDBJ databases">
        <title>Novel sulphate-reducing endosymbionts in the free-living metamonad Anaeramoeba.</title>
        <authorList>
            <person name="Jerlstrom-Hultqvist J."/>
            <person name="Cepicka I."/>
            <person name="Gallot-Lavallee L."/>
            <person name="Salas-Leiva D."/>
            <person name="Curtis B.A."/>
            <person name="Zahonova K."/>
            <person name="Pipaliya S."/>
            <person name="Dacks J."/>
            <person name="Roger A.J."/>
        </authorList>
    </citation>
    <scope>NUCLEOTIDE SEQUENCE</scope>
    <source>
        <strain evidence="3">Busselton2</strain>
    </source>
</reference>
<feature type="region of interest" description="Disordered" evidence="1">
    <location>
        <begin position="139"/>
        <end position="158"/>
    </location>
</feature>
<name>A0AAV8ACH9_9EUKA</name>
<evidence type="ECO:0000313" key="4">
    <source>
        <dbReference type="EMBL" id="KAJ6249600.1"/>
    </source>
</evidence>
<feature type="transmembrane region" description="Helical" evidence="2">
    <location>
        <begin position="99"/>
        <end position="122"/>
    </location>
</feature>
<keyword evidence="2" id="KW-1133">Transmembrane helix</keyword>
<dbReference type="AlphaFoldDB" id="A0AAV8ACH9"/>
<feature type="transmembrane region" description="Helical" evidence="2">
    <location>
        <begin position="12"/>
        <end position="38"/>
    </location>
</feature>
<keyword evidence="2" id="KW-0472">Membrane</keyword>
<protein>
    <submittedName>
        <fullName evidence="3 4">Adenosine receptor</fullName>
    </submittedName>
</protein>
<dbReference type="EMBL" id="JANTQA010000008">
    <property type="protein sequence ID" value="KAJ3451603.1"/>
    <property type="molecule type" value="Genomic_DNA"/>
</dbReference>
<keyword evidence="3" id="KW-0675">Receptor</keyword>
<dbReference type="Proteomes" id="UP001146793">
    <property type="component" value="Unassembled WGS sequence"/>
</dbReference>
<proteinExistence type="predicted"/>
<evidence type="ECO:0000256" key="2">
    <source>
        <dbReference type="SAM" id="Phobius"/>
    </source>
</evidence>
<organism evidence="3 5">
    <name type="scientific">Anaeramoeba flamelloides</name>
    <dbReference type="NCBI Taxonomy" id="1746091"/>
    <lineage>
        <taxon>Eukaryota</taxon>
        <taxon>Metamonada</taxon>
        <taxon>Anaeramoebidae</taxon>
        <taxon>Anaeramoeba</taxon>
    </lineage>
</organism>
<evidence type="ECO:0000313" key="3">
    <source>
        <dbReference type="EMBL" id="KAJ3451603.1"/>
    </source>
</evidence>
<gene>
    <name evidence="3" type="ORF">M0812_03354</name>
    <name evidence="4" type="ORF">M0813_17021</name>
</gene>
<keyword evidence="6" id="KW-1185">Reference proteome</keyword>
<comment type="caution">
    <text evidence="3">The sequence shown here is derived from an EMBL/GenBank/DDBJ whole genome shotgun (WGS) entry which is preliminary data.</text>
</comment>
<evidence type="ECO:0000256" key="1">
    <source>
        <dbReference type="SAM" id="MobiDB-lite"/>
    </source>
</evidence>
<dbReference type="Proteomes" id="UP001150062">
    <property type="component" value="Unassembled WGS sequence"/>
</dbReference>
<reference evidence="4" key="1">
    <citation type="submission" date="2022-08" db="EMBL/GenBank/DDBJ databases">
        <title>Novel sulfate-reducing endosymbionts in the free-living metamonad Anaeramoeba.</title>
        <authorList>
            <person name="Jerlstrom-Hultqvist J."/>
            <person name="Cepicka I."/>
            <person name="Gallot-Lavallee L."/>
            <person name="Salas-Leiva D."/>
            <person name="Curtis B.A."/>
            <person name="Zahonova K."/>
            <person name="Pipaliya S."/>
            <person name="Dacks J."/>
            <person name="Roger A.J."/>
        </authorList>
    </citation>
    <scope>NUCLEOTIDE SEQUENCE</scope>
    <source>
        <strain evidence="4">Schooner1</strain>
    </source>
</reference>
<dbReference type="EMBL" id="JAOAOG010000098">
    <property type="protein sequence ID" value="KAJ6249600.1"/>
    <property type="molecule type" value="Genomic_DNA"/>
</dbReference>
<sequence>MHRHVSMDNFHIGNFLVAMILYLILCIFSFFFVIKVYLVIQRFHFGYRRTVNVRKTLVIILIISSLYLIQAIYSFFAIINKNIIDSWSNKCFKTDNPKYYIYVFWNLTITEIAPCFMIWMVFHITLKRNTSRLLPESAHINKDNTNSEPESSDSEEEY</sequence>
<keyword evidence="2" id="KW-0812">Transmembrane</keyword>
<feature type="transmembrane region" description="Helical" evidence="2">
    <location>
        <begin position="58"/>
        <end position="79"/>
    </location>
</feature>
<evidence type="ECO:0000313" key="5">
    <source>
        <dbReference type="Proteomes" id="UP001146793"/>
    </source>
</evidence>